<sequence length="483" mass="53279">MHFEDLLEEVGSFGLYQRVLCFLLIPLTTGVVGLTYYFQLFILTAPPHTCRQQVVENATQMEALLEATPYTSAVREPYICHQFPANYSLPVNASSLVSLSAPSMPCDNGWDYDYRTFFATFTSERDWVCDEAWRNYLVVTLFWVGNTVGSWLWGLASDLRGRRVAIAGSLLVYGVAGLASVFAKDFYLFSILRFLVGSSHHTVTHLPFVLVVEYCGLKARVVPLFTIMVTYTLASIAAPAIAYLVWDWTNLTLIAALPSLAFLLAFKWLPESASWLLTKGRVEAARTQLSKVAKVNKQELSRERLTALLVETGEEEEAEGVEKKGGGGVSILQAVQYPRLRCNILLVLLVWMLACMCFYGHCQNTANLGSSVLMSYLLGAVVEVPSWCVPLLIHRFGRRVPLASAFLISAITGFVYALVPADMEWVVLVVALMGRASITGAYYITLQYGPEIFPTEVRGQGVALSETLGGRGNIHLPHGGVSG</sequence>
<dbReference type="PANTHER" id="PTHR24064">
    <property type="entry name" value="SOLUTE CARRIER FAMILY 22 MEMBER"/>
    <property type="match status" value="1"/>
</dbReference>
<feature type="transmembrane region" description="Helical" evidence="5">
    <location>
        <begin position="425"/>
        <end position="444"/>
    </location>
</feature>
<comment type="subcellular location">
    <subcellularLocation>
        <location evidence="1">Membrane</location>
        <topology evidence="1">Multi-pass membrane protein</topology>
    </subcellularLocation>
</comment>
<protein>
    <recommendedName>
        <fullName evidence="6">Major facilitator superfamily (MFS) profile domain-containing protein</fullName>
    </recommendedName>
</protein>
<name>A0AAW0U5T7_SCYPA</name>
<evidence type="ECO:0000313" key="7">
    <source>
        <dbReference type="EMBL" id="KAK8395090.1"/>
    </source>
</evidence>
<feature type="transmembrane region" description="Helical" evidence="5">
    <location>
        <begin position="373"/>
        <end position="393"/>
    </location>
</feature>
<evidence type="ECO:0000256" key="3">
    <source>
        <dbReference type="ARBA" id="ARBA00022989"/>
    </source>
</evidence>
<feature type="transmembrane region" description="Helical" evidence="5">
    <location>
        <begin position="224"/>
        <end position="245"/>
    </location>
</feature>
<dbReference type="InterPro" id="IPR005828">
    <property type="entry name" value="MFS_sugar_transport-like"/>
</dbReference>
<gene>
    <name evidence="7" type="ORF">O3P69_006084</name>
</gene>
<proteinExistence type="predicted"/>
<evidence type="ECO:0000256" key="4">
    <source>
        <dbReference type="ARBA" id="ARBA00023136"/>
    </source>
</evidence>
<reference evidence="7 8" key="1">
    <citation type="submission" date="2023-03" db="EMBL/GenBank/DDBJ databases">
        <title>High-quality genome of Scylla paramamosain provides insights in environmental adaptation.</title>
        <authorList>
            <person name="Zhang L."/>
        </authorList>
    </citation>
    <scope>NUCLEOTIDE SEQUENCE [LARGE SCALE GENOMIC DNA]</scope>
    <source>
        <strain evidence="7">LZ_2023a</strain>
        <tissue evidence="7">Muscle</tissue>
    </source>
</reference>
<dbReference type="Gene3D" id="1.20.1250.20">
    <property type="entry name" value="MFS general substrate transporter like domains"/>
    <property type="match status" value="1"/>
</dbReference>
<evidence type="ECO:0000313" key="8">
    <source>
        <dbReference type="Proteomes" id="UP001487740"/>
    </source>
</evidence>
<keyword evidence="3 5" id="KW-1133">Transmembrane helix</keyword>
<feature type="transmembrane region" description="Helical" evidence="5">
    <location>
        <begin position="400"/>
        <end position="419"/>
    </location>
</feature>
<feature type="transmembrane region" description="Helical" evidence="5">
    <location>
        <begin position="164"/>
        <end position="183"/>
    </location>
</feature>
<feature type="transmembrane region" description="Helical" evidence="5">
    <location>
        <begin position="133"/>
        <end position="152"/>
    </location>
</feature>
<comment type="caution">
    <text evidence="7">The sequence shown here is derived from an EMBL/GenBank/DDBJ whole genome shotgun (WGS) entry which is preliminary data.</text>
</comment>
<feature type="transmembrane region" description="Helical" evidence="5">
    <location>
        <begin position="342"/>
        <end position="361"/>
    </location>
</feature>
<feature type="transmembrane region" description="Helical" evidence="5">
    <location>
        <begin position="20"/>
        <end position="38"/>
    </location>
</feature>
<dbReference type="SUPFAM" id="SSF103473">
    <property type="entry name" value="MFS general substrate transporter"/>
    <property type="match status" value="1"/>
</dbReference>
<keyword evidence="4 5" id="KW-0472">Membrane</keyword>
<evidence type="ECO:0000256" key="2">
    <source>
        <dbReference type="ARBA" id="ARBA00022692"/>
    </source>
</evidence>
<feature type="domain" description="Major facilitator superfamily (MFS) profile" evidence="6">
    <location>
        <begin position="25"/>
        <end position="483"/>
    </location>
</feature>
<feature type="transmembrane region" description="Helical" evidence="5">
    <location>
        <begin position="251"/>
        <end position="269"/>
    </location>
</feature>
<dbReference type="PROSITE" id="PS50850">
    <property type="entry name" value="MFS"/>
    <property type="match status" value="1"/>
</dbReference>
<dbReference type="AlphaFoldDB" id="A0AAW0U5T7"/>
<dbReference type="GO" id="GO:0022857">
    <property type="term" value="F:transmembrane transporter activity"/>
    <property type="evidence" value="ECO:0007669"/>
    <property type="project" value="InterPro"/>
</dbReference>
<keyword evidence="2 5" id="KW-0812">Transmembrane</keyword>
<dbReference type="InterPro" id="IPR020846">
    <property type="entry name" value="MFS_dom"/>
</dbReference>
<dbReference type="InterPro" id="IPR036259">
    <property type="entry name" value="MFS_trans_sf"/>
</dbReference>
<evidence type="ECO:0000259" key="6">
    <source>
        <dbReference type="PROSITE" id="PS50850"/>
    </source>
</evidence>
<evidence type="ECO:0000256" key="5">
    <source>
        <dbReference type="SAM" id="Phobius"/>
    </source>
</evidence>
<organism evidence="7 8">
    <name type="scientific">Scylla paramamosain</name>
    <name type="common">Mud crab</name>
    <dbReference type="NCBI Taxonomy" id="85552"/>
    <lineage>
        <taxon>Eukaryota</taxon>
        <taxon>Metazoa</taxon>
        <taxon>Ecdysozoa</taxon>
        <taxon>Arthropoda</taxon>
        <taxon>Crustacea</taxon>
        <taxon>Multicrustacea</taxon>
        <taxon>Malacostraca</taxon>
        <taxon>Eumalacostraca</taxon>
        <taxon>Eucarida</taxon>
        <taxon>Decapoda</taxon>
        <taxon>Pleocyemata</taxon>
        <taxon>Brachyura</taxon>
        <taxon>Eubrachyura</taxon>
        <taxon>Portunoidea</taxon>
        <taxon>Portunidae</taxon>
        <taxon>Portuninae</taxon>
        <taxon>Scylla</taxon>
    </lineage>
</organism>
<accession>A0AAW0U5T7</accession>
<keyword evidence="8" id="KW-1185">Reference proteome</keyword>
<evidence type="ECO:0000256" key="1">
    <source>
        <dbReference type="ARBA" id="ARBA00004141"/>
    </source>
</evidence>
<dbReference type="Proteomes" id="UP001487740">
    <property type="component" value="Unassembled WGS sequence"/>
</dbReference>
<dbReference type="GO" id="GO:0016020">
    <property type="term" value="C:membrane"/>
    <property type="evidence" value="ECO:0007669"/>
    <property type="project" value="UniProtKB-SubCell"/>
</dbReference>
<dbReference type="EMBL" id="JARAKH010000018">
    <property type="protein sequence ID" value="KAK8395091.1"/>
    <property type="molecule type" value="Genomic_DNA"/>
</dbReference>
<dbReference type="Pfam" id="PF00083">
    <property type="entry name" value="Sugar_tr"/>
    <property type="match status" value="1"/>
</dbReference>
<dbReference type="EMBL" id="JARAKH010000018">
    <property type="protein sequence ID" value="KAK8395090.1"/>
    <property type="molecule type" value="Genomic_DNA"/>
</dbReference>